<feature type="signal peptide" evidence="1">
    <location>
        <begin position="1"/>
        <end position="23"/>
    </location>
</feature>
<reference evidence="3" key="1">
    <citation type="journal article" date="2019" name="Int. J. Syst. Evol. Microbiol.">
        <title>The Global Catalogue of Microorganisms (GCM) 10K type strain sequencing project: providing services to taxonomists for standard genome sequencing and annotation.</title>
        <authorList>
            <consortium name="The Broad Institute Genomics Platform"/>
            <consortium name="The Broad Institute Genome Sequencing Center for Infectious Disease"/>
            <person name="Wu L."/>
            <person name="Ma J."/>
        </authorList>
    </citation>
    <scope>NUCLEOTIDE SEQUENCE [LARGE SCALE GENOMIC DNA]</scope>
    <source>
        <strain evidence="3">KCTC 23299</strain>
    </source>
</reference>
<protein>
    <recommendedName>
        <fullName evidence="4">Lipoprotein</fullName>
    </recommendedName>
</protein>
<dbReference type="RefSeq" id="WP_386102415.1">
    <property type="nucleotide sequence ID" value="NZ_JBHUOZ010000003.1"/>
</dbReference>
<sequence>MKTKYFALAAVVVMVAALFTSCAASRKTGCPGNPTSSARFRG</sequence>
<evidence type="ECO:0000256" key="1">
    <source>
        <dbReference type="SAM" id="SignalP"/>
    </source>
</evidence>
<evidence type="ECO:0000313" key="2">
    <source>
        <dbReference type="EMBL" id="MFD2921664.1"/>
    </source>
</evidence>
<organism evidence="2 3">
    <name type="scientific">Terrimonas rubra</name>
    <dbReference type="NCBI Taxonomy" id="1035890"/>
    <lineage>
        <taxon>Bacteria</taxon>
        <taxon>Pseudomonadati</taxon>
        <taxon>Bacteroidota</taxon>
        <taxon>Chitinophagia</taxon>
        <taxon>Chitinophagales</taxon>
        <taxon>Chitinophagaceae</taxon>
        <taxon>Terrimonas</taxon>
    </lineage>
</organism>
<evidence type="ECO:0000313" key="3">
    <source>
        <dbReference type="Proteomes" id="UP001597511"/>
    </source>
</evidence>
<keyword evidence="3" id="KW-1185">Reference proteome</keyword>
<comment type="caution">
    <text evidence="2">The sequence shown here is derived from an EMBL/GenBank/DDBJ whole genome shotgun (WGS) entry which is preliminary data.</text>
</comment>
<accession>A0ABW6A8F4</accession>
<evidence type="ECO:0008006" key="4">
    <source>
        <dbReference type="Google" id="ProtNLM"/>
    </source>
</evidence>
<dbReference type="PROSITE" id="PS51257">
    <property type="entry name" value="PROKAR_LIPOPROTEIN"/>
    <property type="match status" value="1"/>
</dbReference>
<proteinExistence type="predicted"/>
<dbReference type="Proteomes" id="UP001597511">
    <property type="component" value="Unassembled WGS sequence"/>
</dbReference>
<name>A0ABW6A8F4_9BACT</name>
<dbReference type="EMBL" id="JBHUOZ010000003">
    <property type="protein sequence ID" value="MFD2921664.1"/>
    <property type="molecule type" value="Genomic_DNA"/>
</dbReference>
<gene>
    <name evidence="2" type="ORF">ACFS6H_18235</name>
</gene>
<keyword evidence="1" id="KW-0732">Signal</keyword>
<feature type="chain" id="PRO_5047227595" description="Lipoprotein" evidence="1">
    <location>
        <begin position="24"/>
        <end position="42"/>
    </location>
</feature>